<gene>
    <name evidence="2" type="ORF">H257_10806</name>
</gene>
<dbReference type="EMBL" id="KI913143">
    <property type="protein sequence ID" value="ETV74685.1"/>
    <property type="molecule type" value="Genomic_DNA"/>
</dbReference>
<evidence type="ECO:0000259" key="1">
    <source>
        <dbReference type="Pfam" id="PF01636"/>
    </source>
</evidence>
<dbReference type="Pfam" id="PF01636">
    <property type="entry name" value="APH"/>
    <property type="match status" value="1"/>
</dbReference>
<dbReference type="PANTHER" id="PTHR21310">
    <property type="entry name" value="AMINOGLYCOSIDE PHOSPHOTRANSFERASE-RELATED-RELATED"/>
    <property type="match status" value="1"/>
</dbReference>
<dbReference type="AlphaFoldDB" id="W4G4T5"/>
<dbReference type="VEuPathDB" id="FungiDB:H257_10806"/>
<dbReference type="RefSeq" id="XP_009835772.1">
    <property type="nucleotide sequence ID" value="XM_009837470.1"/>
</dbReference>
<dbReference type="PANTHER" id="PTHR21310:SF15">
    <property type="entry name" value="AMINOGLYCOSIDE PHOSPHOTRANSFERASE DOMAIN-CONTAINING PROTEIN"/>
    <property type="match status" value="1"/>
</dbReference>
<dbReference type="OrthoDB" id="2106834at2759"/>
<dbReference type="InterPro" id="IPR011009">
    <property type="entry name" value="Kinase-like_dom_sf"/>
</dbReference>
<name>W4G4T5_APHAT</name>
<protein>
    <recommendedName>
        <fullName evidence="1">Aminoglycoside phosphotransferase domain-containing protein</fullName>
    </recommendedName>
</protein>
<accession>W4G4T5</accession>
<dbReference type="STRING" id="112090.W4G4T5"/>
<evidence type="ECO:0000313" key="2">
    <source>
        <dbReference type="EMBL" id="ETV74685.1"/>
    </source>
</evidence>
<dbReference type="GeneID" id="20812802"/>
<dbReference type="InterPro" id="IPR051678">
    <property type="entry name" value="AGP_Transferase"/>
</dbReference>
<dbReference type="InterPro" id="IPR002575">
    <property type="entry name" value="Aminoglycoside_PTrfase"/>
</dbReference>
<dbReference type="SUPFAM" id="SSF56112">
    <property type="entry name" value="Protein kinase-like (PK-like)"/>
    <property type="match status" value="1"/>
</dbReference>
<proteinExistence type="predicted"/>
<organism evidence="2">
    <name type="scientific">Aphanomyces astaci</name>
    <name type="common">Crayfish plague agent</name>
    <dbReference type="NCBI Taxonomy" id="112090"/>
    <lineage>
        <taxon>Eukaryota</taxon>
        <taxon>Sar</taxon>
        <taxon>Stramenopiles</taxon>
        <taxon>Oomycota</taxon>
        <taxon>Saprolegniomycetes</taxon>
        <taxon>Saprolegniales</taxon>
        <taxon>Verrucalvaceae</taxon>
        <taxon>Aphanomyces</taxon>
    </lineage>
</organism>
<reference evidence="2" key="1">
    <citation type="submission" date="2013-12" db="EMBL/GenBank/DDBJ databases">
        <title>The Genome Sequence of Aphanomyces astaci APO3.</title>
        <authorList>
            <consortium name="The Broad Institute Genomics Platform"/>
            <person name="Russ C."/>
            <person name="Tyler B."/>
            <person name="van West P."/>
            <person name="Dieguez-Uribeondo J."/>
            <person name="Young S.K."/>
            <person name="Zeng Q."/>
            <person name="Gargeya S."/>
            <person name="Fitzgerald M."/>
            <person name="Abouelleil A."/>
            <person name="Alvarado L."/>
            <person name="Chapman S.B."/>
            <person name="Gainer-Dewar J."/>
            <person name="Goldberg J."/>
            <person name="Griggs A."/>
            <person name="Gujja S."/>
            <person name="Hansen M."/>
            <person name="Howarth C."/>
            <person name="Imamovic A."/>
            <person name="Ireland A."/>
            <person name="Larimer J."/>
            <person name="McCowan C."/>
            <person name="Murphy C."/>
            <person name="Pearson M."/>
            <person name="Poon T.W."/>
            <person name="Priest M."/>
            <person name="Roberts A."/>
            <person name="Saif S."/>
            <person name="Shea T."/>
            <person name="Sykes S."/>
            <person name="Wortman J."/>
            <person name="Nusbaum C."/>
            <person name="Birren B."/>
        </authorList>
    </citation>
    <scope>NUCLEOTIDE SEQUENCE [LARGE SCALE GENOMIC DNA]</scope>
    <source>
        <strain evidence="2">APO3</strain>
    </source>
</reference>
<sequence>MSTCPVVLFHGDFAFRNMLVDNGEVVGILDWEWCGTMPLWKEWGDVSFGDRHVYEYVPSFKYSTPIQHVAALGEHAGSVFPWQMGCWLKKGAQYTNEAEQSLRDCCCPRRRRYTPSLKKGARRAAPQ</sequence>
<dbReference type="Gene3D" id="3.90.1200.10">
    <property type="match status" value="1"/>
</dbReference>
<feature type="domain" description="Aminoglycoside phosphotransferase" evidence="1">
    <location>
        <begin position="4"/>
        <end position="42"/>
    </location>
</feature>